<keyword evidence="16" id="KW-0458">Lysosome</keyword>
<dbReference type="PROSITE" id="PS00417">
    <property type="entry name" value="SYNAPTOBREVIN"/>
    <property type="match status" value="1"/>
</dbReference>
<dbReference type="SUPFAM" id="SSF58038">
    <property type="entry name" value="SNARE fusion complex"/>
    <property type="match status" value="1"/>
</dbReference>
<accession>A0A835ZMF7</accession>
<dbReference type="InterPro" id="IPR001388">
    <property type="entry name" value="Synaptobrevin-like"/>
</dbReference>
<evidence type="ECO:0000256" key="15">
    <source>
        <dbReference type="ARBA" id="ARBA00023136"/>
    </source>
</evidence>
<name>A0A835ZMF7_SHEEP</name>
<dbReference type="InterPro" id="IPR051097">
    <property type="entry name" value="Synaptobrevin-like_transport"/>
</dbReference>
<evidence type="ECO:0000256" key="1">
    <source>
        <dbReference type="ARBA" id="ARBA00004163"/>
    </source>
</evidence>
<evidence type="ECO:0000313" key="31">
    <source>
        <dbReference type="EMBL" id="KAG5193879.1"/>
    </source>
</evidence>
<keyword evidence="12" id="KW-0770">Synapse</keyword>
<evidence type="ECO:0000256" key="3">
    <source>
        <dbReference type="ARBA" id="ARBA00022448"/>
    </source>
</evidence>
<keyword evidence="5" id="KW-0771">Synaptosome</keyword>
<evidence type="ECO:0000256" key="21">
    <source>
        <dbReference type="ARBA" id="ARBA00037803"/>
    </source>
</evidence>
<dbReference type="Proteomes" id="UP000664991">
    <property type="component" value="Unassembled WGS sequence"/>
</dbReference>
<dbReference type="SMART" id="SM01270">
    <property type="entry name" value="Longin"/>
    <property type="match status" value="1"/>
</dbReference>
<dbReference type="GO" id="GO:0005765">
    <property type="term" value="C:lysosomal membrane"/>
    <property type="evidence" value="ECO:0007669"/>
    <property type="project" value="UniProtKB-SubCell"/>
</dbReference>
<dbReference type="PROSITE" id="PS50892">
    <property type="entry name" value="V_SNARE"/>
    <property type="match status" value="1"/>
</dbReference>
<dbReference type="GO" id="GO:0031902">
    <property type="term" value="C:late endosome membrane"/>
    <property type="evidence" value="ECO:0007669"/>
    <property type="project" value="UniProtKB-SubCell"/>
</dbReference>
<evidence type="ECO:0000256" key="8">
    <source>
        <dbReference type="ARBA" id="ARBA00022824"/>
    </source>
</evidence>
<dbReference type="Pfam" id="PF00957">
    <property type="entry name" value="Synaptobrevin"/>
    <property type="match status" value="1"/>
</dbReference>
<evidence type="ECO:0000256" key="5">
    <source>
        <dbReference type="ARBA" id="ARBA00022599"/>
    </source>
</evidence>
<evidence type="ECO:0000256" key="6">
    <source>
        <dbReference type="ARBA" id="ARBA00022692"/>
    </source>
</evidence>
<evidence type="ECO:0000256" key="13">
    <source>
        <dbReference type="ARBA" id="ARBA00023034"/>
    </source>
</evidence>
<evidence type="ECO:0000259" key="29">
    <source>
        <dbReference type="PROSITE" id="PS50859"/>
    </source>
</evidence>
<dbReference type="Pfam" id="PF05210">
    <property type="entry name" value="Sprouty"/>
    <property type="match status" value="1"/>
</dbReference>
<evidence type="ECO:0000259" key="30">
    <source>
        <dbReference type="PROSITE" id="PS50892"/>
    </source>
</evidence>
<keyword evidence="17" id="KW-0968">Cytoplasmic vesicle</keyword>
<dbReference type="InterPro" id="IPR007875">
    <property type="entry name" value="Sprouty"/>
</dbReference>
<evidence type="ECO:0000256" key="16">
    <source>
        <dbReference type="ARBA" id="ARBA00023228"/>
    </source>
</evidence>
<dbReference type="EMBL" id="JAEMGP010000027">
    <property type="protein sequence ID" value="KAG5193879.1"/>
    <property type="molecule type" value="Genomic_DNA"/>
</dbReference>
<dbReference type="InterPro" id="IPR010908">
    <property type="entry name" value="Longin_dom"/>
</dbReference>
<sequence>MDAAVTEDFQQILPIEQLRSTHASNDYVDRPPVPCKQALSSPSLIVQTHKSDWSLATMPTALPRSLSQCHQLQPLPQHLSQSSIASSMSHSTTASDQRLLASITPSPSGQSIIRTQPGTGAHPKADGALKGEAEQSAMHPSEHLFICEECGRCKCVLCTAARPLPACWLCNQRCLCSAESLLDYGTCLCCVKGLFYHCSTDDEDNCADEPCSCGPGSCFIEAMAILFAVVARGTTILAKHAWCGGNFLEVTEQILAKIPSENNKLTYSHGNYLFHYICQDRIVYLCITDDDFERSRAFNFLNEIKKRFQTTYGSRAQTALPYAMNSEFSSVLAAQLKHHSENKGLDKVMETQAQVDELKGIMVRNIDLVAQRGERLELLIDKTENLVDSSVTFKTTSRNLARAMCMKNLKLTIIIIIISVFGFFPWNKNVELNKDKPFHPLNIIGVEKKDAYVLYDLIQVLALFSHHSSLKCHGLWDEDDIMDSGSEKVDLGNEFSLSHGKKASSNLLKSINLAMSMDAVHMAFPEQLATVWRKCSSSGSQTSQGSGFSSNRSKRAKTSILQKVSEIWWLVTGPHEKKCGSLCSLTVTGATVPIQASVLGLQPSLNGQRGPLQ</sequence>
<dbReference type="FunFam" id="3.30.450.50:FF:000006">
    <property type="entry name" value="Vesicle-associated membrane protein 7"/>
    <property type="match status" value="1"/>
</dbReference>
<keyword evidence="13" id="KW-0333">Golgi apparatus</keyword>
<keyword evidence="7" id="KW-0967">Endosome</keyword>
<dbReference type="PRINTS" id="PR00219">
    <property type="entry name" value="SYNAPTOBREVN"/>
</dbReference>
<evidence type="ECO:0000256" key="10">
    <source>
        <dbReference type="ARBA" id="ARBA00022968"/>
    </source>
</evidence>
<keyword evidence="4" id="KW-0268">Exocytosis</keyword>
<dbReference type="Gene3D" id="3.30.450.50">
    <property type="entry name" value="Longin domain"/>
    <property type="match status" value="1"/>
</dbReference>
<evidence type="ECO:0000256" key="22">
    <source>
        <dbReference type="ARBA" id="ARBA00037845"/>
    </source>
</evidence>
<evidence type="ECO:0000256" key="27">
    <source>
        <dbReference type="PROSITE-ProRule" id="PRU00290"/>
    </source>
</evidence>
<keyword evidence="3" id="KW-0813">Transport</keyword>
<evidence type="ECO:0000256" key="28">
    <source>
        <dbReference type="SAM" id="MobiDB-lite"/>
    </source>
</evidence>
<keyword evidence="9" id="KW-0653">Protein transport</keyword>
<comment type="similarity">
    <text evidence="2">Belongs to the synaptobrevin family.</text>
</comment>
<dbReference type="GO" id="GO:0006887">
    <property type="term" value="P:exocytosis"/>
    <property type="evidence" value="ECO:0007669"/>
    <property type="project" value="UniProtKB-KW"/>
</dbReference>
<evidence type="ECO:0000256" key="14">
    <source>
        <dbReference type="ARBA" id="ARBA00023054"/>
    </source>
</evidence>
<evidence type="ECO:0000256" key="26">
    <source>
        <dbReference type="ARBA" id="ARBA00042194"/>
    </source>
</evidence>
<feature type="domain" description="V-SNARE coiled-coil homology" evidence="30">
    <location>
        <begin position="347"/>
        <end position="407"/>
    </location>
</feature>
<comment type="caution">
    <text evidence="31">The sequence shown here is derived from an EMBL/GenBank/DDBJ whole genome shotgun (WGS) entry which is preliminary data.</text>
</comment>
<evidence type="ECO:0000256" key="23">
    <source>
        <dbReference type="ARBA" id="ARBA00037863"/>
    </source>
</evidence>
<dbReference type="GO" id="GO:0008333">
    <property type="term" value="P:endosome to lysosome transport"/>
    <property type="evidence" value="ECO:0007669"/>
    <property type="project" value="TreeGrafter"/>
</dbReference>
<dbReference type="GO" id="GO:0005794">
    <property type="term" value="C:Golgi apparatus"/>
    <property type="evidence" value="ECO:0007669"/>
    <property type="project" value="UniProtKB-SubCell"/>
</dbReference>
<comment type="subcellular location">
    <subcellularLocation>
        <location evidence="24">Cytoplasmic vesicle</location>
        <location evidence="24">Phagosome membrane</location>
        <topology evidence="24">Single-pass type IV membrane protein</topology>
    </subcellularLocation>
    <subcellularLocation>
        <location evidence="21">Cytoplasmic vesicle</location>
        <location evidence="21">Secretory vesicle membrane</location>
        <topology evidence="21">Single-pass type IV membrane protein</topology>
    </subcellularLocation>
    <subcellularLocation>
        <location evidence="1">Endoplasmic reticulum membrane</location>
        <topology evidence="1">Single-pass type IV membrane protein</topology>
    </subcellularLocation>
    <subcellularLocation>
        <location evidence="20">Golgi apparatus</location>
        <location evidence="20">trans-Golgi network membrane</location>
        <topology evidence="20">Single-pass type IV membrane protein</topology>
    </subcellularLocation>
    <subcellularLocation>
        <location evidence="22">Late endosome membrane</location>
        <topology evidence="22">Single-pass type IV membrane protein</topology>
    </subcellularLocation>
    <subcellularLocation>
        <location evidence="23">Lysosome membrane</location>
        <topology evidence="23">Single-pass type IV membrane protein</topology>
    </subcellularLocation>
    <subcellularLocation>
        <location evidence="18">Synapse</location>
        <location evidence="18">Synaptosome</location>
    </subcellularLocation>
</comment>
<evidence type="ECO:0000256" key="25">
    <source>
        <dbReference type="ARBA" id="ARBA00039269"/>
    </source>
</evidence>
<dbReference type="GO" id="GO:0031201">
    <property type="term" value="C:SNARE complex"/>
    <property type="evidence" value="ECO:0007669"/>
    <property type="project" value="TreeGrafter"/>
</dbReference>
<dbReference type="GO" id="GO:0005484">
    <property type="term" value="F:SNAP receptor activity"/>
    <property type="evidence" value="ECO:0007669"/>
    <property type="project" value="TreeGrafter"/>
</dbReference>
<keyword evidence="10" id="KW-0735">Signal-anchor</keyword>
<protein>
    <recommendedName>
        <fullName evidence="25">Vesicle-associated membrane protein 7</fullName>
    </recommendedName>
    <alternativeName>
        <fullName evidence="26">Synaptobrevin-like protein 1</fullName>
    </alternativeName>
</protein>
<evidence type="ECO:0000313" key="32">
    <source>
        <dbReference type="Proteomes" id="UP000664991"/>
    </source>
</evidence>
<evidence type="ECO:0000256" key="18">
    <source>
        <dbReference type="ARBA" id="ARBA00034102"/>
    </source>
</evidence>
<feature type="compositionally biased region" description="Basic and acidic residues" evidence="28">
    <location>
        <begin position="123"/>
        <end position="133"/>
    </location>
</feature>
<proteinExistence type="inferred from homology"/>
<evidence type="ECO:0000256" key="9">
    <source>
        <dbReference type="ARBA" id="ARBA00022927"/>
    </source>
</evidence>
<dbReference type="SUPFAM" id="SSF64356">
    <property type="entry name" value="SNARE-like"/>
    <property type="match status" value="1"/>
</dbReference>
<keyword evidence="11" id="KW-1133">Transmembrane helix</keyword>
<dbReference type="PANTHER" id="PTHR21136:SF179">
    <property type="entry name" value="VESICLE ASSOCIATED MEMBRANE PROTEIN 7-RELATED"/>
    <property type="match status" value="1"/>
</dbReference>
<feature type="compositionally biased region" description="Polar residues" evidence="28">
    <location>
        <begin position="103"/>
        <end position="118"/>
    </location>
</feature>
<dbReference type="GO" id="GO:0000149">
    <property type="term" value="F:SNARE binding"/>
    <property type="evidence" value="ECO:0007669"/>
    <property type="project" value="TreeGrafter"/>
</dbReference>
<feature type="domain" description="Longin" evidence="29">
    <location>
        <begin position="229"/>
        <end position="332"/>
    </location>
</feature>
<comment type="function">
    <text evidence="19">Involved in the targeting and/or fusion of transport vesicles to their target membrane during transport of proteins from the early endosome to the lysosome. Required for heterotypic fusion of late endosomes with lysosomes and homotypic lysosomal fusion. Required for calcium regulated lysosomal exocytosis. Involved in the export of chylomicrons from the endoplasmic reticulum to the cis Golgi. Required for exocytosis of mediators during eosinophil and neutrophil degranulation, and target cell killing by natural killer cells. Required for focal exocytosis of late endocytic vesicles during phagosome formation.</text>
</comment>
<dbReference type="GO" id="GO:0009966">
    <property type="term" value="P:regulation of signal transduction"/>
    <property type="evidence" value="ECO:0007669"/>
    <property type="project" value="InterPro"/>
</dbReference>
<evidence type="ECO:0000256" key="7">
    <source>
        <dbReference type="ARBA" id="ARBA00022753"/>
    </source>
</evidence>
<evidence type="ECO:0000256" key="12">
    <source>
        <dbReference type="ARBA" id="ARBA00023018"/>
    </source>
</evidence>
<gene>
    <name evidence="31" type="ORF">JEQ12_020240</name>
</gene>
<dbReference type="PANTHER" id="PTHR21136">
    <property type="entry name" value="SNARE PROTEINS"/>
    <property type="match status" value="1"/>
</dbReference>
<dbReference type="GO" id="GO:0005789">
    <property type="term" value="C:endoplasmic reticulum membrane"/>
    <property type="evidence" value="ECO:0007669"/>
    <property type="project" value="UniProtKB-SubCell"/>
</dbReference>
<dbReference type="CDD" id="cd15871">
    <property type="entry name" value="R-SNARE_VAMP7"/>
    <property type="match status" value="1"/>
</dbReference>
<dbReference type="PROSITE" id="PS50859">
    <property type="entry name" value="LONGIN"/>
    <property type="match status" value="1"/>
</dbReference>
<dbReference type="GO" id="GO:0030658">
    <property type="term" value="C:transport vesicle membrane"/>
    <property type="evidence" value="ECO:0007669"/>
    <property type="project" value="UniProtKB-SubCell"/>
</dbReference>
<dbReference type="Pfam" id="PF13774">
    <property type="entry name" value="Longin"/>
    <property type="match status" value="1"/>
</dbReference>
<evidence type="ECO:0000256" key="19">
    <source>
        <dbReference type="ARBA" id="ARBA00037328"/>
    </source>
</evidence>
<dbReference type="CDD" id="cd14824">
    <property type="entry name" value="Longin"/>
    <property type="match status" value="1"/>
</dbReference>
<dbReference type="FunFam" id="1.20.5.110:FF:000004">
    <property type="entry name" value="Vesicle-associated membrane protein 7"/>
    <property type="match status" value="1"/>
</dbReference>
<keyword evidence="6" id="KW-0812">Transmembrane</keyword>
<evidence type="ECO:0000256" key="2">
    <source>
        <dbReference type="ARBA" id="ARBA00008025"/>
    </source>
</evidence>
<reference evidence="31 32" key="1">
    <citation type="submission" date="2020-12" db="EMBL/GenBank/DDBJ databases">
        <title>De novo assembly of Tibetan sheep genome.</title>
        <authorList>
            <person name="Li X."/>
        </authorList>
    </citation>
    <scope>NUCLEOTIDE SEQUENCE [LARGE SCALE GENOMIC DNA]</scope>
    <source>
        <tissue evidence="31">Heart</tissue>
    </source>
</reference>
<dbReference type="GO" id="GO:0030670">
    <property type="term" value="C:phagocytic vesicle membrane"/>
    <property type="evidence" value="ECO:0007669"/>
    <property type="project" value="UniProtKB-SubCell"/>
</dbReference>
<keyword evidence="14 27" id="KW-0175">Coiled coil</keyword>
<dbReference type="Gene3D" id="1.20.5.110">
    <property type="match status" value="1"/>
</dbReference>
<evidence type="ECO:0000256" key="11">
    <source>
        <dbReference type="ARBA" id="ARBA00022989"/>
    </source>
</evidence>
<dbReference type="InterPro" id="IPR011012">
    <property type="entry name" value="Longin-like_dom_sf"/>
</dbReference>
<dbReference type="InterPro" id="IPR042855">
    <property type="entry name" value="V_SNARE_CC"/>
</dbReference>
<keyword evidence="15" id="KW-0472">Membrane</keyword>
<evidence type="ECO:0000256" key="17">
    <source>
        <dbReference type="ARBA" id="ARBA00023329"/>
    </source>
</evidence>
<dbReference type="AlphaFoldDB" id="A0A835ZMF7"/>
<feature type="region of interest" description="Disordered" evidence="28">
    <location>
        <begin position="103"/>
        <end position="133"/>
    </location>
</feature>
<keyword evidence="8" id="KW-0256">Endoplasmic reticulum</keyword>
<evidence type="ECO:0000256" key="24">
    <source>
        <dbReference type="ARBA" id="ARBA00037875"/>
    </source>
</evidence>
<dbReference type="GO" id="GO:0045202">
    <property type="term" value="C:synapse"/>
    <property type="evidence" value="ECO:0007669"/>
    <property type="project" value="UniProtKB-SubCell"/>
</dbReference>
<dbReference type="GO" id="GO:0006906">
    <property type="term" value="P:vesicle fusion"/>
    <property type="evidence" value="ECO:0007669"/>
    <property type="project" value="TreeGrafter"/>
</dbReference>
<dbReference type="GO" id="GO:0043005">
    <property type="term" value="C:neuron projection"/>
    <property type="evidence" value="ECO:0007669"/>
    <property type="project" value="UniProtKB-KW"/>
</dbReference>
<dbReference type="GO" id="GO:0015031">
    <property type="term" value="P:protein transport"/>
    <property type="evidence" value="ECO:0007669"/>
    <property type="project" value="UniProtKB-KW"/>
</dbReference>
<organism evidence="31 32">
    <name type="scientific">Ovis aries</name>
    <name type="common">Sheep</name>
    <dbReference type="NCBI Taxonomy" id="9940"/>
    <lineage>
        <taxon>Eukaryota</taxon>
        <taxon>Metazoa</taxon>
        <taxon>Chordata</taxon>
        <taxon>Craniata</taxon>
        <taxon>Vertebrata</taxon>
        <taxon>Euteleostomi</taxon>
        <taxon>Mammalia</taxon>
        <taxon>Eutheria</taxon>
        <taxon>Laurasiatheria</taxon>
        <taxon>Artiodactyla</taxon>
        <taxon>Ruminantia</taxon>
        <taxon>Pecora</taxon>
        <taxon>Bovidae</taxon>
        <taxon>Caprinae</taxon>
        <taxon>Ovis</taxon>
    </lineage>
</organism>
<evidence type="ECO:0000256" key="20">
    <source>
        <dbReference type="ARBA" id="ARBA00037801"/>
    </source>
</evidence>
<evidence type="ECO:0000256" key="4">
    <source>
        <dbReference type="ARBA" id="ARBA00022483"/>
    </source>
</evidence>